<dbReference type="SUPFAM" id="SSF51735">
    <property type="entry name" value="NAD(P)-binding Rossmann-fold domains"/>
    <property type="match status" value="1"/>
</dbReference>
<dbReference type="EC" id="4.2.1.47" evidence="4"/>
<dbReference type="Pfam" id="PF16363">
    <property type="entry name" value="GDP_Man_Dehyd"/>
    <property type="match status" value="1"/>
</dbReference>
<feature type="domain" description="NAD(P)-binding" evidence="7">
    <location>
        <begin position="9"/>
        <end position="328"/>
    </location>
</feature>
<comment type="catalytic activity">
    <reaction evidence="1">
        <text>GDP-alpha-D-mannose = GDP-4-dehydro-alpha-D-rhamnose + H2O</text>
        <dbReference type="Rhea" id="RHEA:23820"/>
        <dbReference type="ChEBI" id="CHEBI:15377"/>
        <dbReference type="ChEBI" id="CHEBI:57527"/>
        <dbReference type="ChEBI" id="CHEBI:57964"/>
        <dbReference type="EC" id="4.2.1.47"/>
    </reaction>
</comment>
<dbReference type="CDD" id="cd05260">
    <property type="entry name" value="GDP_MD_SDR_e"/>
    <property type="match status" value="1"/>
</dbReference>
<evidence type="ECO:0000256" key="4">
    <source>
        <dbReference type="ARBA" id="ARBA00011989"/>
    </source>
</evidence>
<dbReference type="EMBL" id="LCKO01000003">
    <property type="protein sequence ID" value="KKU00967.1"/>
    <property type="molecule type" value="Genomic_DNA"/>
</dbReference>
<dbReference type="AlphaFoldDB" id="A0A837IHX1"/>
<dbReference type="GO" id="GO:0008446">
    <property type="term" value="F:GDP-mannose 4,6-dehydratase activity"/>
    <property type="evidence" value="ECO:0007669"/>
    <property type="project" value="UniProtKB-EC"/>
</dbReference>
<comment type="function">
    <text evidence="6">Catalyzes the conversion of GDP-D-mannose to GDP-4-dehydro-6-deoxy-D-mannose.</text>
</comment>
<dbReference type="PANTHER" id="PTHR43715">
    <property type="entry name" value="GDP-MANNOSE 4,6-DEHYDRATASE"/>
    <property type="match status" value="1"/>
</dbReference>
<dbReference type="InterPro" id="IPR016040">
    <property type="entry name" value="NAD(P)-bd_dom"/>
</dbReference>
<keyword evidence="5" id="KW-0456">Lyase</keyword>
<accession>A0A837IHX1</accession>
<organism evidence="8 9">
    <name type="scientific">Candidatus Collierbacteria bacterium GW2011_GWB2_45_17</name>
    <dbReference type="NCBI Taxonomy" id="1618388"/>
    <lineage>
        <taxon>Bacteria</taxon>
        <taxon>Candidatus Collieribacteriota</taxon>
    </lineage>
</organism>
<comment type="caution">
    <text evidence="8">The sequence shown here is derived from an EMBL/GenBank/DDBJ whole genome shotgun (WGS) entry which is preliminary data.</text>
</comment>
<dbReference type="GO" id="GO:0042351">
    <property type="term" value="P:'de novo' GDP-L-fucose biosynthetic process"/>
    <property type="evidence" value="ECO:0007669"/>
    <property type="project" value="TreeGrafter"/>
</dbReference>
<comment type="cofactor">
    <cofactor evidence="2">
        <name>NADP(+)</name>
        <dbReference type="ChEBI" id="CHEBI:58349"/>
    </cofactor>
</comment>
<dbReference type="Gene3D" id="3.40.50.720">
    <property type="entry name" value="NAD(P)-binding Rossmann-like Domain"/>
    <property type="match status" value="1"/>
</dbReference>
<gene>
    <name evidence="8" type="ORF">UX01_C0003G0020</name>
</gene>
<evidence type="ECO:0000256" key="1">
    <source>
        <dbReference type="ARBA" id="ARBA00000188"/>
    </source>
</evidence>
<evidence type="ECO:0000259" key="7">
    <source>
        <dbReference type="Pfam" id="PF16363"/>
    </source>
</evidence>
<sequence length="342" mass="38403">MAKQKTAVIVGVTSQDGSYLAELLLSKGYKVVGTIRRTTSMVHENIEHLKGKIILETADLIDPESLNKVMIAHQPDEVYNIASQSVPGDAWTHPFYTGEVTALGPVRVFEAVRHFCPKARVYQASSREIFGGVTGVDRADESTPIFANNPYGIAKAYAHMMVDCYRQSYGMFVCAGILFNHESPRRSLHFVTRKISMGVACLKLGIKNPPVNELGEPLIDSAGKLHLGDLNAMRDWGYSKDYVEAMWLMLQQDEPKDYIIGTDTNYSIKDACKAAFDHVGLNWEEHVISNTKLLRPTEITDMRGDYSAAKRDLGWEPKVFMKELMEIMVDSDVEWLKVHNIK</sequence>
<evidence type="ECO:0000256" key="3">
    <source>
        <dbReference type="ARBA" id="ARBA00009263"/>
    </source>
</evidence>
<reference evidence="8 9" key="1">
    <citation type="journal article" date="2015" name="Nature">
        <title>rRNA introns, odd ribosomes, and small enigmatic genomes across a large radiation of phyla.</title>
        <authorList>
            <person name="Brown C.T."/>
            <person name="Hug L.A."/>
            <person name="Thomas B.C."/>
            <person name="Sharon I."/>
            <person name="Castelle C.J."/>
            <person name="Singh A."/>
            <person name="Wilkins M.J."/>
            <person name="Williams K.H."/>
            <person name="Banfield J.F."/>
        </authorList>
    </citation>
    <scope>NUCLEOTIDE SEQUENCE [LARGE SCALE GENOMIC DNA]</scope>
</reference>
<evidence type="ECO:0000313" key="9">
    <source>
        <dbReference type="Proteomes" id="UP000034078"/>
    </source>
</evidence>
<dbReference type="InterPro" id="IPR036291">
    <property type="entry name" value="NAD(P)-bd_dom_sf"/>
</dbReference>
<dbReference type="Proteomes" id="UP000034078">
    <property type="component" value="Unassembled WGS sequence"/>
</dbReference>
<proteinExistence type="inferred from homology"/>
<evidence type="ECO:0000256" key="6">
    <source>
        <dbReference type="ARBA" id="ARBA00059383"/>
    </source>
</evidence>
<protein>
    <recommendedName>
        <fullName evidence="4">GDP-mannose 4,6-dehydratase</fullName>
        <ecNumber evidence="4">4.2.1.47</ecNumber>
    </recommendedName>
</protein>
<evidence type="ECO:0000256" key="5">
    <source>
        <dbReference type="ARBA" id="ARBA00023239"/>
    </source>
</evidence>
<evidence type="ECO:0000313" key="8">
    <source>
        <dbReference type="EMBL" id="KKU00967.1"/>
    </source>
</evidence>
<dbReference type="Gene3D" id="3.90.25.10">
    <property type="entry name" value="UDP-galactose 4-epimerase, domain 1"/>
    <property type="match status" value="1"/>
</dbReference>
<comment type="similarity">
    <text evidence="3">Belongs to the NAD(P)-dependent epimerase/dehydratase family. GDP-mannose 4,6-dehydratase subfamily.</text>
</comment>
<evidence type="ECO:0000256" key="2">
    <source>
        <dbReference type="ARBA" id="ARBA00001937"/>
    </source>
</evidence>
<dbReference type="InterPro" id="IPR006368">
    <property type="entry name" value="GDP_Man_deHydtase"/>
</dbReference>
<dbReference type="FunFam" id="3.40.50.720:FF:000924">
    <property type="entry name" value="GDP-mannose 4,6 dehydratase"/>
    <property type="match status" value="1"/>
</dbReference>
<dbReference type="PANTHER" id="PTHR43715:SF1">
    <property type="entry name" value="GDP-MANNOSE 4,6 DEHYDRATASE"/>
    <property type="match status" value="1"/>
</dbReference>
<name>A0A837IHX1_9BACT</name>